<gene>
    <name evidence="3" type="ORF">M407DRAFT_198111</name>
</gene>
<dbReference type="STRING" id="1051891.A0A0C3KZB8"/>
<dbReference type="GO" id="GO:0101031">
    <property type="term" value="C:protein folding chaperone complex"/>
    <property type="evidence" value="ECO:0007669"/>
    <property type="project" value="TreeGrafter"/>
</dbReference>
<proteinExistence type="predicted"/>
<evidence type="ECO:0000313" key="4">
    <source>
        <dbReference type="Proteomes" id="UP000054248"/>
    </source>
</evidence>
<dbReference type="PANTHER" id="PTHR46423:SF1">
    <property type="entry name" value="RNA POLYMERASE II-ASSOCIATED PROTEIN 3"/>
    <property type="match status" value="1"/>
</dbReference>
<keyword evidence="1 2" id="KW-0802">TPR repeat</keyword>
<dbReference type="PANTHER" id="PTHR46423">
    <property type="entry name" value="RNA POLYMERASE II-ASSOCIATED PROTEIN 3"/>
    <property type="match status" value="1"/>
</dbReference>
<dbReference type="Gene3D" id="1.25.40.10">
    <property type="entry name" value="Tetratricopeptide repeat domain"/>
    <property type="match status" value="1"/>
</dbReference>
<reference evidence="4" key="2">
    <citation type="submission" date="2015-01" db="EMBL/GenBank/DDBJ databases">
        <title>Evolutionary Origins and Diversification of the Mycorrhizal Mutualists.</title>
        <authorList>
            <consortium name="DOE Joint Genome Institute"/>
            <consortium name="Mycorrhizal Genomics Consortium"/>
            <person name="Kohler A."/>
            <person name="Kuo A."/>
            <person name="Nagy L.G."/>
            <person name="Floudas D."/>
            <person name="Copeland A."/>
            <person name="Barry K.W."/>
            <person name="Cichocki N."/>
            <person name="Veneault-Fourrey C."/>
            <person name="LaButti K."/>
            <person name="Lindquist E.A."/>
            <person name="Lipzen A."/>
            <person name="Lundell T."/>
            <person name="Morin E."/>
            <person name="Murat C."/>
            <person name="Riley R."/>
            <person name="Ohm R."/>
            <person name="Sun H."/>
            <person name="Tunlid A."/>
            <person name="Henrissat B."/>
            <person name="Grigoriev I.V."/>
            <person name="Hibbett D.S."/>
            <person name="Martin F."/>
        </authorList>
    </citation>
    <scope>NUCLEOTIDE SEQUENCE [LARGE SCALE GENOMIC DNA]</scope>
    <source>
        <strain evidence="4">MUT 4182</strain>
    </source>
</reference>
<name>A0A0C3KZB8_9AGAM</name>
<reference evidence="3 4" key="1">
    <citation type="submission" date="2014-04" db="EMBL/GenBank/DDBJ databases">
        <authorList>
            <consortium name="DOE Joint Genome Institute"/>
            <person name="Kuo A."/>
            <person name="Girlanda M."/>
            <person name="Perotto S."/>
            <person name="Kohler A."/>
            <person name="Nagy L.G."/>
            <person name="Floudas D."/>
            <person name="Copeland A."/>
            <person name="Barry K.W."/>
            <person name="Cichocki N."/>
            <person name="Veneault-Fourrey C."/>
            <person name="LaButti K."/>
            <person name="Lindquist E.A."/>
            <person name="Lipzen A."/>
            <person name="Lundell T."/>
            <person name="Morin E."/>
            <person name="Murat C."/>
            <person name="Sun H."/>
            <person name="Tunlid A."/>
            <person name="Henrissat B."/>
            <person name="Grigoriev I.V."/>
            <person name="Hibbett D.S."/>
            <person name="Martin F."/>
            <person name="Nordberg H.P."/>
            <person name="Cantor M.N."/>
            <person name="Hua S.X."/>
        </authorList>
    </citation>
    <scope>NUCLEOTIDE SEQUENCE [LARGE SCALE GENOMIC DNA]</scope>
    <source>
        <strain evidence="3 4">MUT 4182</strain>
    </source>
</reference>
<accession>A0A0C3KZB8</accession>
<dbReference type="SUPFAM" id="SSF48452">
    <property type="entry name" value="TPR-like"/>
    <property type="match status" value="1"/>
</dbReference>
<dbReference type="InterPro" id="IPR011990">
    <property type="entry name" value="TPR-like_helical_dom_sf"/>
</dbReference>
<dbReference type="EMBL" id="KN823020">
    <property type="protein sequence ID" value="KIO26733.1"/>
    <property type="molecule type" value="Genomic_DNA"/>
</dbReference>
<feature type="repeat" description="TPR" evidence="2">
    <location>
        <begin position="357"/>
        <end position="390"/>
    </location>
</feature>
<dbReference type="InterPro" id="IPR019734">
    <property type="entry name" value="TPR_rpt"/>
</dbReference>
<dbReference type="PROSITE" id="PS50005">
    <property type="entry name" value="TPR"/>
    <property type="match status" value="1"/>
</dbReference>
<evidence type="ECO:0000256" key="2">
    <source>
        <dbReference type="PROSITE-ProRule" id="PRU00339"/>
    </source>
</evidence>
<protein>
    <submittedName>
        <fullName evidence="3">Uncharacterized protein</fullName>
    </submittedName>
</protein>
<dbReference type="InterPro" id="IPR051966">
    <property type="entry name" value="RPAP3"/>
</dbReference>
<dbReference type="SMART" id="SM00028">
    <property type="entry name" value="TPR"/>
    <property type="match status" value="3"/>
</dbReference>
<evidence type="ECO:0000256" key="1">
    <source>
        <dbReference type="ARBA" id="ARBA00022803"/>
    </source>
</evidence>
<organism evidence="3 4">
    <name type="scientific">Tulasnella calospora MUT 4182</name>
    <dbReference type="NCBI Taxonomy" id="1051891"/>
    <lineage>
        <taxon>Eukaryota</taxon>
        <taxon>Fungi</taxon>
        <taxon>Dikarya</taxon>
        <taxon>Basidiomycota</taxon>
        <taxon>Agaricomycotina</taxon>
        <taxon>Agaricomycetes</taxon>
        <taxon>Cantharellales</taxon>
        <taxon>Tulasnellaceae</taxon>
        <taxon>Tulasnella</taxon>
    </lineage>
</organism>
<dbReference type="AlphaFoldDB" id="A0A0C3KZB8"/>
<dbReference type="OrthoDB" id="420195at2759"/>
<dbReference type="Proteomes" id="UP000054248">
    <property type="component" value="Unassembled WGS sequence"/>
</dbReference>
<evidence type="ECO:0000313" key="3">
    <source>
        <dbReference type="EMBL" id="KIO26733.1"/>
    </source>
</evidence>
<dbReference type="HOGENOM" id="CLU_575141_0_0_1"/>
<sequence length="475" mass="53957">MMEVVSLTGPGWVAANAAKEDLKSYFRGPLSMELRQAGERVATKSVLWSYTAIRHFALSHDVTICSQNGLQSQRLLPYLPQLQTYLASLESQPKPRFQSLAGLGPLYTKLESLEKHCSARVKRMLVNTGQGRPGSNYDSYVDSITKSKPEVLDESKLPPAWSDWRVKLRVGYEMLVDTLWEVANEFNPSGYGAVLRDKLENKWCDCGCSTDHLAEVCEPAVIEDERVFGHRTRAGKGREWDGRGATMKNWGLVDEEDIWGSNLSFPFDEKRLLEELSGHRDPVEIRYLKAEREKEAGNTAFKEGRYLDAIEAYTQAWVTEPEMPHYQLNIAMAQLKLQNWMAAEEACTKSLSLHRSEKGFWRRAKARQMLGRTREAVEDLREILKLEPNNVEALSELNSLCPKRHDDDRGASSSVAMQDKVGGSGWRKLPFELHEVDFTPIRLASTKRSLPNSGRTSKESYVYPTWNAYEIQMSV</sequence>
<keyword evidence="4" id="KW-1185">Reference proteome</keyword>